<dbReference type="OrthoDB" id="9774462at2"/>
<dbReference type="InterPro" id="IPR011545">
    <property type="entry name" value="DEAD/DEAH_box_helicase_dom"/>
</dbReference>
<dbReference type="Proteomes" id="UP000010366">
    <property type="component" value="Chromosome"/>
</dbReference>
<dbReference type="Pfam" id="PF00270">
    <property type="entry name" value="DEAD"/>
    <property type="match status" value="1"/>
</dbReference>
<keyword evidence="2" id="KW-0067">ATP-binding</keyword>
<accession>K9UFA2</accession>
<evidence type="ECO:0000256" key="1">
    <source>
        <dbReference type="ARBA" id="ARBA00022741"/>
    </source>
</evidence>
<dbReference type="eggNOG" id="COG1201">
    <property type="taxonomic scope" value="Bacteria"/>
</dbReference>
<dbReference type="SUPFAM" id="SSF52540">
    <property type="entry name" value="P-loop containing nucleoside triphosphate hydrolases"/>
    <property type="match status" value="2"/>
</dbReference>
<sequence>MIPSIVAHQLRDCVSDYFLTTFRGTSPGFDTLMERFIAQSDNVGRGPYVSVGLPFRSGAKGANYFPEIPLQFSPHLHQERAFNRLSPPYYQSTIVATGTGSGKTECFLLPLLEHCRQEAGKQGIKAILLYPMNALATDQAKRIAQLIDRTPSLKGRVTAGLYIGGEEDSPTAMMSPEQVITDKSILRRSPPDILLTNYKMLDYLLIQPETQGLWAFNQPETFRYLVVDEFHTFDGAQGTDLACLVRRLKYRLQTPKQHLACVGTSATLGGSESQTQMLAYAGQIFQESFDDLAIVQEDRLSAAEFLTDALLNVLPLPAPNSPLLPSEGMGVRAYLRQQAHLWLDDEEPTIELECADDAPLSEEWCIELGEKISTLPIVQIILKTVGEKTYSYTELLTDVLQKRLALPSKDLIYQQQLLDSLLSLVATARRRINLADGSSIVVPWVTLRVQFWLRELRRMVGSISTQPELLFSSDLTPPHLKKTLPIVHCRDCGATGWAGLRPRQGDRQLASNDLQSFYRAFFSSSPLVTYLFPTTPGRSALLDAAKFCPDCFRINLPTATKCLSCNSEGLIAVEIPDNTKNDTHQGQKQLVSTNDCPYCQSSSGLSILGAQAASLTSAMIGVLYTTPFNHDKKLLTFSDSVQDAAHRAGFYGARTYRTTLRTAIAHTIRNASTLPTLKTLVDDFPNYWQSKFTTTADYIATFLPADLVWLREWDDYIKGDKLELDRSTTLPKLLAERLTWEIVQQFGHRSAVGPSLERSASCSVSFDPATIDRGVAALHLRLTNEIEILRSVDGDRIRQFILGILHHLRQRGGILQPATENYITSGGNTFLWKKYTYMPPIGPRIPAPIFYVNATAKSDRFEQVMKPGKQFSWCEDWTERVFRDISLLILKEVSIDILHTTLTILSEVGLLQEKNLQEGGKAWGIPLTGLHLHSDGQVLVCDRCRHQLTASSVELNSLQQMTCMTKGCDGRYQIDPNNGLAYYRQLYHSGEVLRIVAADHTGLLARDNRELLEERFINGQRRCDPNLLSATSTLEMGINIGDLSTVLLCSVPPSTANFQQRVGRAGRRDGNALVSTIANVRPHDLYFYAEPEEMIAGNVTPAGCYLDASAILERQLTAFCLDRWVATGITVGDFPKALRDALSNLEKANTQRFPYNWLEYIHTRQAQLVADFEGLFDTELAENSRRHLRQFMEQGERDCGGLRWRIIDRLQSIQNERKRLVNQSKAITARIKAFKELPDALQQQDPDKLRELEIEKASFRQLIKEIDNKQILNFLTDEGLLPNYAFPEAGVTLRSIIWRKTNTEQDPSGKRYETSTLTYERPGALAIRELVPNSTFYAEGRQVRIDQIDLQLSGIEEWRMCRNCSCALQRTRPEFQAKSCPRCSDGMWSDSGRLRSMLRLRQVVATTADRDSRFGDDSEERNAAFFQRSLLVDSEPEYREQTYLVADPEFPFGFEYISRCNFREINLGEPSPIGEKVTLGGRNFNTRGFKICTGCGKVLKRNPTNQSQEHSIACKYRDKPDLAKIQDVLYLYREFESEAMRFLLPDETFWTTKGQSSFIAALQLGLKLKFGGQIDHLKVTISEEPQTNSNQRKSFLYLYDSVPGGTGYLKQLLRDPQKLRDVFQQALAHIRICPCEDGCYRCLFAYRNSFDLDETSRQTAISELAAILKHWPQLKENSQGLSAIRVNSNFESELERRFIEAIRRYRGIDRQQEPPLLKQDIINGKAGYYLKLGEAAWIIELQVSLGKNEGVNYPSRADFVFRPASSRSGSKPIAIFTDGWEYHRDRLEKDIQQRLAIVRTNNYWCWSITWDDVEAQIDPDRIRQGESRDGLNCALNPGFKANAEAVYQQYKCLDLRPLESLSSFDWLMAYLAHPEASQWGQWALMRTAAQANPQQNLPHWQQQIANYLGTQAVESWSSESKYIANAIEVSTLLKVWIGVDIQRHRQLDLSASLVTLILTDENLDPDGEIVHTNWVEMLRLANLYQFLPHFYWLTASMYQSGIVPPLVVDFTSADLPPETSTWAEIKSLMVADELIDAIDRMEAERWLLPEAGYELLSERQLVIGMAELAWLDAKIAIVLTVEDRAAFERSGWIVYETNDLNQELLTDIYSKLSQPR</sequence>
<proteinExistence type="predicted"/>
<feature type="domain" description="Helicase C-terminal" evidence="5">
    <location>
        <begin position="947"/>
        <end position="1112"/>
    </location>
</feature>
<evidence type="ECO:0000313" key="7">
    <source>
        <dbReference type="Proteomes" id="UP000010366"/>
    </source>
</evidence>
<dbReference type="PANTHER" id="PTHR47957:SF3">
    <property type="entry name" value="ATP-DEPENDENT HELICASE HRQ1"/>
    <property type="match status" value="1"/>
</dbReference>
<dbReference type="Pfam" id="PF09369">
    <property type="entry name" value="MZB"/>
    <property type="match status" value="1"/>
</dbReference>
<protein>
    <submittedName>
        <fullName evidence="6">Helicase family protein with metal-binding cysteine cluster</fullName>
    </submittedName>
</protein>
<dbReference type="GO" id="GO:0005524">
    <property type="term" value="F:ATP binding"/>
    <property type="evidence" value="ECO:0007669"/>
    <property type="project" value="UniProtKB-KW"/>
</dbReference>
<evidence type="ECO:0000256" key="2">
    <source>
        <dbReference type="ARBA" id="ARBA00022840"/>
    </source>
</evidence>
<dbReference type="SMART" id="SM00487">
    <property type="entry name" value="DEXDc"/>
    <property type="match status" value="1"/>
</dbReference>
<dbReference type="GO" id="GO:0036297">
    <property type="term" value="P:interstrand cross-link repair"/>
    <property type="evidence" value="ECO:0007669"/>
    <property type="project" value="TreeGrafter"/>
</dbReference>
<dbReference type="GO" id="GO:0006289">
    <property type="term" value="P:nucleotide-excision repair"/>
    <property type="evidence" value="ECO:0007669"/>
    <property type="project" value="TreeGrafter"/>
</dbReference>
<dbReference type="PROSITE" id="PS51192">
    <property type="entry name" value="HELICASE_ATP_BIND_1"/>
    <property type="match status" value="1"/>
</dbReference>
<dbReference type="SMART" id="SM00490">
    <property type="entry name" value="HELICc"/>
    <property type="match status" value="1"/>
</dbReference>
<dbReference type="PATRIC" id="fig|1173020.3.peg.2013"/>
<dbReference type="KEGG" id="cmp:Cha6605_1762"/>
<keyword evidence="3" id="KW-0175">Coiled coil</keyword>
<dbReference type="GO" id="GO:0003676">
    <property type="term" value="F:nucleic acid binding"/>
    <property type="evidence" value="ECO:0007669"/>
    <property type="project" value="InterPro"/>
</dbReference>
<feature type="domain" description="Helicase ATP-binding" evidence="4">
    <location>
        <begin position="84"/>
        <end position="268"/>
    </location>
</feature>
<dbReference type="InterPro" id="IPR027417">
    <property type="entry name" value="P-loop_NTPase"/>
</dbReference>
<keyword evidence="1" id="KW-0547">Nucleotide-binding</keyword>
<keyword evidence="7" id="KW-1185">Reference proteome</keyword>
<keyword evidence="6" id="KW-0347">Helicase</keyword>
<gene>
    <name evidence="6" type="ORF">Cha6605_1762</name>
</gene>
<dbReference type="InterPro" id="IPR014001">
    <property type="entry name" value="Helicase_ATP-bd"/>
</dbReference>
<dbReference type="GO" id="GO:0043138">
    <property type="term" value="F:3'-5' DNA helicase activity"/>
    <property type="evidence" value="ECO:0007669"/>
    <property type="project" value="TreeGrafter"/>
</dbReference>
<dbReference type="InterPro" id="IPR018973">
    <property type="entry name" value="MZB"/>
</dbReference>
<dbReference type="EMBL" id="CP003600">
    <property type="protein sequence ID" value="AFY92884.1"/>
    <property type="molecule type" value="Genomic_DNA"/>
</dbReference>
<feature type="coiled-coil region" evidence="3">
    <location>
        <begin position="1210"/>
        <end position="1269"/>
    </location>
</feature>
<evidence type="ECO:0000313" key="6">
    <source>
        <dbReference type="EMBL" id="AFY92884.1"/>
    </source>
</evidence>
<dbReference type="Pfam" id="PF00271">
    <property type="entry name" value="Helicase_C"/>
    <property type="match status" value="1"/>
</dbReference>
<evidence type="ECO:0000259" key="4">
    <source>
        <dbReference type="PROSITE" id="PS51192"/>
    </source>
</evidence>
<organism evidence="6 7">
    <name type="scientific">Chamaesiphon minutus (strain ATCC 27169 / PCC 6605)</name>
    <dbReference type="NCBI Taxonomy" id="1173020"/>
    <lineage>
        <taxon>Bacteria</taxon>
        <taxon>Bacillati</taxon>
        <taxon>Cyanobacteriota</taxon>
        <taxon>Cyanophyceae</taxon>
        <taxon>Gomontiellales</taxon>
        <taxon>Chamaesiphonaceae</taxon>
        <taxon>Chamaesiphon</taxon>
    </lineage>
</organism>
<reference evidence="6 7" key="1">
    <citation type="submission" date="2012-05" db="EMBL/GenBank/DDBJ databases">
        <title>Finished chromosome of genome of Chamaesiphon sp. PCC 6605.</title>
        <authorList>
            <consortium name="US DOE Joint Genome Institute"/>
            <person name="Gugger M."/>
            <person name="Coursin T."/>
            <person name="Rippka R."/>
            <person name="Tandeau De Marsac N."/>
            <person name="Huntemann M."/>
            <person name="Wei C.-L."/>
            <person name="Han J."/>
            <person name="Detter J.C."/>
            <person name="Han C."/>
            <person name="Tapia R."/>
            <person name="Chen A."/>
            <person name="Kyrpides N."/>
            <person name="Mavromatis K."/>
            <person name="Markowitz V."/>
            <person name="Szeto E."/>
            <person name="Ivanova N."/>
            <person name="Pagani I."/>
            <person name="Pati A."/>
            <person name="Goodwin L."/>
            <person name="Nordberg H.P."/>
            <person name="Cantor M.N."/>
            <person name="Hua S.X."/>
            <person name="Woyke T."/>
            <person name="Kerfeld C.A."/>
        </authorList>
    </citation>
    <scope>NUCLEOTIDE SEQUENCE [LARGE SCALE GENOMIC DNA]</scope>
    <source>
        <strain evidence="7">ATCC 27169 / PCC 6605</strain>
    </source>
</reference>
<evidence type="ECO:0000256" key="3">
    <source>
        <dbReference type="SAM" id="Coils"/>
    </source>
</evidence>
<keyword evidence="6" id="KW-0378">Hydrolase</keyword>
<dbReference type="STRING" id="1173020.Cha6605_1762"/>
<dbReference type="Gene3D" id="3.40.50.300">
    <property type="entry name" value="P-loop containing nucleotide triphosphate hydrolases"/>
    <property type="match status" value="2"/>
</dbReference>
<dbReference type="eggNOG" id="COG1205">
    <property type="taxonomic scope" value="Bacteria"/>
</dbReference>
<dbReference type="InterPro" id="IPR001650">
    <property type="entry name" value="Helicase_C-like"/>
</dbReference>
<evidence type="ECO:0000259" key="5">
    <source>
        <dbReference type="PROSITE" id="PS51194"/>
    </source>
</evidence>
<dbReference type="PANTHER" id="PTHR47957">
    <property type="entry name" value="ATP-DEPENDENT HELICASE HRQ1"/>
    <property type="match status" value="1"/>
</dbReference>
<name>K9UFA2_CHAP6</name>
<dbReference type="HOGENOM" id="CLU_001338_1_0_3"/>
<dbReference type="PROSITE" id="PS51194">
    <property type="entry name" value="HELICASE_CTER"/>
    <property type="match status" value="1"/>
</dbReference>